<organism evidence="2 3">
    <name type="scientific">Corchorus olitorius</name>
    <dbReference type="NCBI Taxonomy" id="93759"/>
    <lineage>
        <taxon>Eukaryota</taxon>
        <taxon>Viridiplantae</taxon>
        <taxon>Streptophyta</taxon>
        <taxon>Embryophyta</taxon>
        <taxon>Tracheophyta</taxon>
        <taxon>Spermatophyta</taxon>
        <taxon>Magnoliopsida</taxon>
        <taxon>eudicotyledons</taxon>
        <taxon>Gunneridae</taxon>
        <taxon>Pentapetalae</taxon>
        <taxon>rosids</taxon>
        <taxon>malvids</taxon>
        <taxon>Malvales</taxon>
        <taxon>Malvaceae</taxon>
        <taxon>Grewioideae</taxon>
        <taxon>Apeibeae</taxon>
        <taxon>Corchorus</taxon>
    </lineage>
</organism>
<sequence>MHFGNQAEEEISKSKSGNLEGVNARKRRASIMKTGIRRRIKGGGGNGGNTSGSTKSSTVTTANSIVKKI</sequence>
<name>A0A1R3K4X0_9ROSI</name>
<dbReference type="Proteomes" id="UP000187203">
    <property type="component" value="Unassembled WGS sequence"/>
</dbReference>
<gene>
    <name evidence="2" type="ORF">COLO4_11315</name>
</gene>
<reference evidence="3" key="1">
    <citation type="submission" date="2013-09" db="EMBL/GenBank/DDBJ databases">
        <title>Corchorus olitorius genome sequencing.</title>
        <authorList>
            <person name="Alam M."/>
            <person name="Haque M.S."/>
            <person name="Islam M.S."/>
            <person name="Emdad E.M."/>
            <person name="Islam M.M."/>
            <person name="Ahmed B."/>
            <person name="Halim A."/>
            <person name="Hossen Q.M.M."/>
            <person name="Hossain M.Z."/>
            <person name="Ahmed R."/>
            <person name="Khan M.M."/>
            <person name="Islam R."/>
            <person name="Rashid M.M."/>
            <person name="Khan S.A."/>
            <person name="Rahman M.S."/>
            <person name="Alam M."/>
            <person name="Yahiya A.S."/>
            <person name="Khan M.S."/>
            <person name="Azam M.S."/>
            <person name="Haque T."/>
            <person name="Lashkar M.Z.H."/>
            <person name="Akhand A.I."/>
            <person name="Morshed G."/>
            <person name="Roy S."/>
            <person name="Uddin K.S."/>
            <person name="Rabeya T."/>
            <person name="Hossain A.S."/>
            <person name="Chowdhury A."/>
            <person name="Snigdha A.R."/>
            <person name="Mortoza M.S."/>
            <person name="Matin S.A."/>
            <person name="Hoque S.M.E."/>
            <person name="Islam M.K."/>
            <person name="Roy D.K."/>
            <person name="Haider R."/>
            <person name="Moosa M.M."/>
            <person name="Elias S.M."/>
            <person name="Hasan A.M."/>
            <person name="Jahan S."/>
            <person name="Shafiuddin M."/>
            <person name="Mahmood N."/>
            <person name="Shommy N.S."/>
        </authorList>
    </citation>
    <scope>NUCLEOTIDE SEQUENCE [LARGE SCALE GENOMIC DNA]</scope>
    <source>
        <strain evidence="3">cv. O-4</strain>
    </source>
</reference>
<feature type="compositionally biased region" description="Basic residues" evidence="1">
    <location>
        <begin position="24"/>
        <end position="41"/>
    </location>
</feature>
<comment type="caution">
    <text evidence="2">The sequence shown here is derived from an EMBL/GenBank/DDBJ whole genome shotgun (WGS) entry which is preliminary data.</text>
</comment>
<evidence type="ECO:0000256" key="1">
    <source>
        <dbReference type="SAM" id="MobiDB-lite"/>
    </source>
</evidence>
<keyword evidence="3" id="KW-1185">Reference proteome</keyword>
<protein>
    <submittedName>
        <fullName evidence="2">Uncharacterized protein</fullName>
    </submittedName>
</protein>
<dbReference type="EMBL" id="AWUE01014684">
    <property type="protein sequence ID" value="OMP02131.1"/>
    <property type="molecule type" value="Genomic_DNA"/>
</dbReference>
<feature type="region of interest" description="Disordered" evidence="1">
    <location>
        <begin position="1"/>
        <end position="69"/>
    </location>
</feature>
<evidence type="ECO:0000313" key="3">
    <source>
        <dbReference type="Proteomes" id="UP000187203"/>
    </source>
</evidence>
<feature type="compositionally biased region" description="Polar residues" evidence="1">
    <location>
        <begin position="59"/>
        <end position="69"/>
    </location>
</feature>
<proteinExistence type="predicted"/>
<accession>A0A1R3K4X0</accession>
<evidence type="ECO:0000313" key="2">
    <source>
        <dbReference type="EMBL" id="OMP02131.1"/>
    </source>
</evidence>
<dbReference type="AlphaFoldDB" id="A0A1R3K4X0"/>